<dbReference type="EMBL" id="CP003280">
    <property type="protein sequence ID" value="AFL79959.1"/>
    <property type="molecule type" value="Genomic_DNA"/>
</dbReference>
<evidence type="ECO:0000313" key="3">
    <source>
        <dbReference type="Proteomes" id="UP000006049"/>
    </source>
</evidence>
<dbReference type="eggNOG" id="ENOG5032QWG">
    <property type="taxonomic scope" value="Bacteria"/>
</dbReference>
<dbReference type="STRING" id="746697.Aeqsu_0447"/>
<gene>
    <name evidence="2" type="ordered locus">Aeqsu_0447</name>
</gene>
<keyword evidence="1" id="KW-0472">Membrane</keyword>
<proteinExistence type="predicted"/>
<reference evidence="2 3" key="1">
    <citation type="submission" date="2012-06" db="EMBL/GenBank/DDBJ databases">
        <title>The complete genome of Aequorivita sublithincola DSM 14238.</title>
        <authorList>
            <consortium name="US DOE Joint Genome Institute (JGI-PGF)"/>
            <person name="Lucas S."/>
            <person name="Copeland A."/>
            <person name="Lapidus A."/>
            <person name="Goodwin L."/>
            <person name="Pitluck S."/>
            <person name="Peters L."/>
            <person name="Munk A.C.C."/>
            <person name="Kyrpides N."/>
            <person name="Mavromatis K."/>
            <person name="Pagani I."/>
            <person name="Ivanova N."/>
            <person name="Ovchinnikova G."/>
            <person name="Zeytun A."/>
            <person name="Detter J.C."/>
            <person name="Han C."/>
            <person name="Land M."/>
            <person name="Hauser L."/>
            <person name="Markowitz V."/>
            <person name="Cheng J.-F."/>
            <person name="Hugenholtz P."/>
            <person name="Woyke T."/>
            <person name="Wu D."/>
            <person name="Tindall B."/>
            <person name="Faehnrich R."/>
            <person name="Brambilla E."/>
            <person name="Klenk H.-P."/>
            <person name="Eisen J.A."/>
        </authorList>
    </citation>
    <scope>NUCLEOTIDE SEQUENCE [LARGE SCALE GENOMIC DNA]</scope>
    <source>
        <strain evidence="3">DSM 14238 / LMG 21431 / ACAM 643 / 9-3</strain>
    </source>
</reference>
<evidence type="ECO:0000313" key="2">
    <source>
        <dbReference type="EMBL" id="AFL79959.1"/>
    </source>
</evidence>
<dbReference type="AlphaFoldDB" id="I3YSJ1"/>
<name>I3YSJ1_AEQSU</name>
<dbReference type="KEGG" id="asl:Aeqsu_0447"/>
<protein>
    <recommendedName>
        <fullName evidence="4">Cytochrome oxidase complex assembly protein 1</fullName>
    </recommendedName>
</protein>
<dbReference type="InterPro" id="IPR014807">
    <property type="entry name" value="Coa1"/>
</dbReference>
<evidence type="ECO:0008006" key="4">
    <source>
        <dbReference type="Google" id="ProtNLM"/>
    </source>
</evidence>
<dbReference type="HOGENOM" id="CLU_127630_0_0_10"/>
<keyword evidence="3" id="KW-1185">Reference proteome</keyword>
<feature type="transmembrane region" description="Helical" evidence="1">
    <location>
        <begin position="16"/>
        <end position="34"/>
    </location>
</feature>
<organism evidence="2 3">
    <name type="scientific">Aequorivita sublithincola (strain DSM 14238 / LMG 21431 / ACAM 643 / 9-3)</name>
    <dbReference type="NCBI Taxonomy" id="746697"/>
    <lineage>
        <taxon>Bacteria</taxon>
        <taxon>Pseudomonadati</taxon>
        <taxon>Bacteroidota</taxon>
        <taxon>Flavobacteriia</taxon>
        <taxon>Flavobacteriales</taxon>
        <taxon>Flavobacteriaceae</taxon>
        <taxon>Aequorivita</taxon>
    </lineage>
</organism>
<evidence type="ECO:0000256" key="1">
    <source>
        <dbReference type="SAM" id="Phobius"/>
    </source>
</evidence>
<dbReference type="OrthoDB" id="1178263at2"/>
<sequence length="147" mass="16587">MNNELIEQKSLWQRNWKWFIIASGILLISIGIFFSSGMDGISADLVQAYADPELYKNAIEKANADQRVLELIGEIQPIDKLAIVEGQVVYSNNNTTFNSSIRVVGSKGKAMIDIVANLINDAWSYKKIQIRIKTPPEKKQTIEIFLD</sequence>
<accession>I3YSJ1</accession>
<dbReference type="RefSeq" id="WP_014781217.1">
    <property type="nucleotide sequence ID" value="NC_018013.1"/>
</dbReference>
<dbReference type="Pfam" id="PF08695">
    <property type="entry name" value="Coa1"/>
    <property type="match status" value="1"/>
</dbReference>
<keyword evidence="1" id="KW-1133">Transmembrane helix</keyword>
<dbReference type="Proteomes" id="UP000006049">
    <property type="component" value="Chromosome"/>
</dbReference>
<keyword evidence="1" id="KW-0812">Transmembrane</keyword>